<sequence>MQGFSRIEVPTACVAAGKTASVDAFRAVQLCVNGRVNGIGNACACESNCISCSDPSNPVSGPPQLPTSTSSCFACSSNCVSCDNNGCLTCVTPYVRLSNLSCALSCDTHQYASANAICASCAESCASCAGTATNCTSCSSGTVLVQNECVAPSSATPSVTPSEVYSVTPSEVHSVTLSEVHSVTPSEAHSVTPSSATPSSATPSSATPVSVTPSLAAGDPTSSEINAAAIGAGVGGGVLLLLLLVLLILLRRRRKSKNANKPSSVALQSVRASSSEADTTDLYARPSELSRTGDDDLYSAPSAVSPYSQSYAQPQDKSGATPKDGKSGSNEDVYARPAEYSSPNYAKPVDSAYAAPSSVASEKAPGQSEADANGVKLDDDLYAEVSRDAGASGTSNPSDPGYAKVNPSDPGYAKVNKAPTADVYAQVNKNTKSAAAAADEENENALSLDESLLVRQKGVYEELPLISPPPPAAAAAAVAATTASSDYESLPPTPQPPAASDYEELPPVAAHREPMPLPPSEYEELPPLKSEE</sequence>
<evidence type="ECO:0000256" key="1">
    <source>
        <dbReference type="SAM" id="MobiDB-lite"/>
    </source>
</evidence>
<keyword evidence="2" id="KW-0812">Transmembrane</keyword>
<name>A0A0D2VQM6_CAPO3</name>
<dbReference type="InterPro" id="IPR009030">
    <property type="entry name" value="Growth_fac_rcpt_cys_sf"/>
</dbReference>
<feature type="compositionally biased region" description="Polar residues" evidence="1">
    <location>
        <begin position="305"/>
        <end position="318"/>
    </location>
</feature>
<evidence type="ECO:0008006" key="5">
    <source>
        <dbReference type="Google" id="ProtNLM"/>
    </source>
</evidence>
<reference evidence="4" key="1">
    <citation type="submission" date="2011-02" db="EMBL/GenBank/DDBJ databases">
        <title>The Genome Sequence of Capsaspora owczarzaki ATCC 30864.</title>
        <authorList>
            <person name="Russ C."/>
            <person name="Cuomo C."/>
            <person name="Burger G."/>
            <person name="Gray M.W."/>
            <person name="Holland P.W.H."/>
            <person name="King N."/>
            <person name="Lang F.B.F."/>
            <person name="Roger A.J."/>
            <person name="Ruiz-Trillo I."/>
            <person name="Young S.K."/>
            <person name="Zeng Q."/>
            <person name="Gargeya S."/>
            <person name="Alvarado L."/>
            <person name="Berlin A."/>
            <person name="Chapman S.B."/>
            <person name="Chen Z."/>
            <person name="Freedman E."/>
            <person name="Gellesch M."/>
            <person name="Goldberg J."/>
            <person name="Griggs A."/>
            <person name="Gujja S."/>
            <person name="Heilman E."/>
            <person name="Heiman D."/>
            <person name="Howarth C."/>
            <person name="Mehta T."/>
            <person name="Neiman D."/>
            <person name="Pearson M."/>
            <person name="Roberts A."/>
            <person name="Saif S."/>
            <person name="Shea T."/>
            <person name="Shenoy N."/>
            <person name="Sisk P."/>
            <person name="Stolte C."/>
            <person name="Sykes S."/>
            <person name="White J."/>
            <person name="Yandava C."/>
            <person name="Haas B."/>
            <person name="Nusbaum C."/>
            <person name="Birren B."/>
        </authorList>
    </citation>
    <scope>NUCLEOTIDE SEQUENCE</scope>
    <source>
        <strain evidence="4">ATCC 30864</strain>
    </source>
</reference>
<dbReference type="InterPro" id="IPR006212">
    <property type="entry name" value="Furin_repeat"/>
</dbReference>
<feature type="region of interest" description="Disordered" evidence="1">
    <location>
        <begin position="258"/>
        <end position="334"/>
    </location>
</feature>
<feature type="region of interest" description="Disordered" evidence="1">
    <location>
        <begin position="356"/>
        <end position="417"/>
    </location>
</feature>
<dbReference type="CDD" id="cd00064">
    <property type="entry name" value="FU"/>
    <property type="match status" value="1"/>
</dbReference>
<evidence type="ECO:0000256" key="2">
    <source>
        <dbReference type="SAM" id="Phobius"/>
    </source>
</evidence>
<evidence type="ECO:0000313" key="3">
    <source>
        <dbReference type="EMBL" id="KJE92992.1"/>
    </source>
</evidence>
<dbReference type="SUPFAM" id="SSF57184">
    <property type="entry name" value="Growth factor receptor domain"/>
    <property type="match status" value="1"/>
</dbReference>
<accession>A0A0D2VQM6</accession>
<feature type="compositionally biased region" description="Polar residues" evidence="1">
    <location>
        <begin position="259"/>
        <end position="277"/>
    </location>
</feature>
<gene>
    <name evidence="3" type="ORF">CAOG_003858</name>
</gene>
<evidence type="ECO:0000313" key="4">
    <source>
        <dbReference type="Proteomes" id="UP000008743"/>
    </source>
</evidence>
<feature type="transmembrane region" description="Helical" evidence="2">
    <location>
        <begin position="227"/>
        <end position="250"/>
    </location>
</feature>
<keyword evidence="4" id="KW-1185">Reference proteome</keyword>
<dbReference type="AlphaFoldDB" id="A0A0D2VQM6"/>
<feature type="compositionally biased region" description="Low complexity" evidence="1">
    <location>
        <begin position="190"/>
        <end position="214"/>
    </location>
</feature>
<dbReference type="SMART" id="SM00261">
    <property type="entry name" value="FU"/>
    <property type="match status" value="2"/>
</dbReference>
<dbReference type="EMBL" id="KE346364">
    <property type="protein sequence ID" value="KJE92992.1"/>
    <property type="molecule type" value="Genomic_DNA"/>
</dbReference>
<organism evidence="3 4">
    <name type="scientific">Capsaspora owczarzaki (strain ATCC 30864)</name>
    <dbReference type="NCBI Taxonomy" id="595528"/>
    <lineage>
        <taxon>Eukaryota</taxon>
        <taxon>Filasterea</taxon>
        <taxon>Capsaspora</taxon>
    </lineage>
</organism>
<keyword evidence="2" id="KW-0472">Membrane</keyword>
<dbReference type="Gene3D" id="2.10.220.10">
    <property type="entry name" value="Hormone Receptor, Insulin-like Growth Factor Receptor 1, Chain A, domain 2"/>
    <property type="match status" value="1"/>
</dbReference>
<proteinExistence type="predicted"/>
<feature type="region of interest" description="Disordered" evidence="1">
    <location>
        <begin position="483"/>
        <end position="532"/>
    </location>
</feature>
<keyword evidence="2" id="KW-1133">Transmembrane helix</keyword>
<dbReference type="Proteomes" id="UP000008743">
    <property type="component" value="Unassembled WGS sequence"/>
</dbReference>
<protein>
    <recommendedName>
        <fullName evidence="5">TNFR-Cys domain-containing protein</fullName>
    </recommendedName>
</protein>
<feature type="region of interest" description="Disordered" evidence="1">
    <location>
        <begin position="183"/>
        <end position="215"/>
    </location>
</feature>